<dbReference type="InterPro" id="IPR050807">
    <property type="entry name" value="TransReg_Diox_bact_type"/>
</dbReference>
<evidence type="ECO:0000313" key="3">
    <source>
        <dbReference type="EMBL" id="PTV00772.1"/>
    </source>
</evidence>
<evidence type="ECO:0000259" key="2">
    <source>
        <dbReference type="PROSITE" id="PS50943"/>
    </source>
</evidence>
<reference evidence="4" key="1">
    <citation type="submission" date="2018-04" db="EMBL/GenBank/DDBJ databases">
        <title>Draft Genome Sequences of 10 Lactobacillus Species from 22 Commercial Probiotic Products.</title>
        <authorList>
            <person name="Gangiredla J."/>
            <person name="Barnaba T.J."/>
            <person name="Mammel M.K."/>
            <person name="Lacher D.W."/>
            <person name="Elkins C.A."/>
            <person name="Lampel K.A."/>
            <person name="Whitehouse C.A."/>
            <person name="Tartera C."/>
        </authorList>
    </citation>
    <scope>NUCLEOTIDE SEQUENCE [LARGE SCALE GENOMIC DNA]</scope>
    <source>
        <strain evidence="4">DS12_10</strain>
    </source>
</reference>
<accession>A0A2T5Q168</accession>
<evidence type="ECO:0000256" key="1">
    <source>
        <dbReference type="ARBA" id="ARBA00023125"/>
    </source>
</evidence>
<protein>
    <submittedName>
        <fullName evidence="3">XRE family transcriptional regulator</fullName>
    </submittedName>
</protein>
<dbReference type="GO" id="GO:0005829">
    <property type="term" value="C:cytosol"/>
    <property type="evidence" value="ECO:0007669"/>
    <property type="project" value="TreeGrafter"/>
</dbReference>
<dbReference type="PANTHER" id="PTHR46797:SF1">
    <property type="entry name" value="METHYLPHOSPHONATE SYNTHASE"/>
    <property type="match status" value="1"/>
</dbReference>
<dbReference type="PANTHER" id="PTHR46797">
    <property type="entry name" value="HTH-TYPE TRANSCRIPTIONAL REGULATOR"/>
    <property type="match status" value="1"/>
</dbReference>
<comment type="caution">
    <text evidence="3">The sequence shown here is derived from an EMBL/GenBank/DDBJ whole genome shotgun (WGS) entry which is preliminary data.</text>
</comment>
<dbReference type="EMBL" id="QAZN01000034">
    <property type="protein sequence ID" value="PTV00772.1"/>
    <property type="molecule type" value="Genomic_DNA"/>
</dbReference>
<proteinExistence type="predicted"/>
<dbReference type="SMART" id="SM00530">
    <property type="entry name" value="HTH_XRE"/>
    <property type="match status" value="1"/>
</dbReference>
<dbReference type="SUPFAM" id="SSF47413">
    <property type="entry name" value="lambda repressor-like DNA-binding domains"/>
    <property type="match status" value="1"/>
</dbReference>
<dbReference type="GO" id="GO:0003700">
    <property type="term" value="F:DNA-binding transcription factor activity"/>
    <property type="evidence" value="ECO:0007669"/>
    <property type="project" value="TreeGrafter"/>
</dbReference>
<organism evidence="3 4">
    <name type="scientific">Limosilactobacillus reuteri</name>
    <name type="common">Lactobacillus reuteri</name>
    <dbReference type="NCBI Taxonomy" id="1598"/>
    <lineage>
        <taxon>Bacteria</taxon>
        <taxon>Bacillati</taxon>
        <taxon>Bacillota</taxon>
        <taxon>Bacilli</taxon>
        <taxon>Lactobacillales</taxon>
        <taxon>Lactobacillaceae</taxon>
        <taxon>Limosilactobacillus</taxon>
    </lineage>
</organism>
<dbReference type="Pfam" id="PF01381">
    <property type="entry name" value="HTH_3"/>
    <property type="match status" value="1"/>
</dbReference>
<sequence length="112" mass="12785">MTNNVIGMNIVKRRHELNISQEKLAEASDLSINYISRIERGASKHVSADTLYKISKSLNVSMEELMENNKQEKITPGPKQAKLIQYLQNLNLEKSEALCENILSLLTNYHLK</sequence>
<dbReference type="RefSeq" id="WP_107722260.1">
    <property type="nucleotide sequence ID" value="NZ_QAZN01000034.1"/>
</dbReference>
<keyword evidence="1" id="KW-0238">DNA-binding</keyword>
<dbReference type="AlphaFoldDB" id="A0A2T5Q168"/>
<gene>
    <name evidence="3" type="ORF">DB325_10180</name>
</gene>
<dbReference type="Proteomes" id="UP000244083">
    <property type="component" value="Unassembled WGS sequence"/>
</dbReference>
<dbReference type="InterPro" id="IPR001387">
    <property type="entry name" value="Cro/C1-type_HTH"/>
</dbReference>
<dbReference type="PROSITE" id="PS50943">
    <property type="entry name" value="HTH_CROC1"/>
    <property type="match status" value="1"/>
</dbReference>
<dbReference type="CDD" id="cd00093">
    <property type="entry name" value="HTH_XRE"/>
    <property type="match status" value="1"/>
</dbReference>
<name>A0A2T5Q168_LIMRT</name>
<evidence type="ECO:0000313" key="4">
    <source>
        <dbReference type="Proteomes" id="UP000244083"/>
    </source>
</evidence>
<dbReference type="GO" id="GO:0003677">
    <property type="term" value="F:DNA binding"/>
    <property type="evidence" value="ECO:0007669"/>
    <property type="project" value="UniProtKB-KW"/>
</dbReference>
<feature type="domain" description="HTH cro/C1-type" evidence="2">
    <location>
        <begin position="10"/>
        <end position="65"/>
    </location>
</feature>
<dbReference type="InterPro" id="IPR010982">
    <property type="entry name" value="Lambda_DNA-bd_dom_sf"/>
</dbReference>
<dbReference type="Gene3D" id="1.10.260.40">
    <property type="entry name" value="lambda repressor-like DNA-binding domains"/>
    <property type="match status" value="1"/>
</dbReference>